<feature type="binding site" evidence="2">
    <location>
        <position position="198"/>
    </location>
    <ligand>
        <name>substrate</name>
    </ligand>
</feature>
<feature type="binding site" evidence="2">
    <location>
        <begin position="249"/>
        <end position="250"/>
    </location>
    <ligand>
        <name>substrate</name>
    </ligand>
</feature>
<dbReference type="HAMAP" id="MF_01678">
    <property type="entry name" value="Salvage_MtnA"/>
    <property type="match status" value="1"/>
</dbReference>
<sequence length="348" mass="37466">MCTPLNSAIDWQGNTLWLLDQRALPVDTRWLECTHVDQVNEAIQTMVVRGAPAIGIAAAYGVVLSAIAHRAASTIDPIIDDCARLAQSRPTAVNLQWAIDRMLGVLKKHSAPQPAIDALVHEAEAIHREDIENNLTLAEHGAAFLAQQEPASFAVMTHCNTGALATGGHGTALGIIQTAWSRGVIDHVVVNETRPWMQGARLTAWELQQSGISMALQTEGAAGLTFSSGKTRWLIVGADRIAANGDVANKIGTYTLAIAARHHGMRVMVAAPISTFDLSIPDGSHIPIETRSEDELFYQGGTRIAPDGIRAFNPAFDITPHTLIDALVTEQGVIETPCREKIENHVKV</sequence>
<evidence type="ECO:0000313" key="4">
    <source>
        <dbReference type="Proteomes" id="UP001269375"/>
    </source>
</evidence>
<dbReference type="Pfam" id="PF01008">
    <property type="entry name" value="IF-2B"/>
    <property type="match status" value="1"/>
</dbReference>
<gene>
    <name evidence="2 3" type="primary">mtnA</name>
    <name evidence="3" type="ORF">QC825_08295</name>
</gene>
<dbReference type="Gene3D" id="1.20.120.420">
    <property type="entry name" value="translation initiation factor eif-2b, domain 1"/>
    <property type="match status" value="1"/>
</dbReference>
<keyword evidence="4" id="KW-1185">Reference proteome</keyword>
<dbReference type="RefSeq" id="WP_251590028.1">
    <property type="nucleotide sequence ID" value="NZ_JAMLJI010000001.1"/>
</dbReference>
<comment type="pathway">
    <text evidence="2">Amino-acid biosynthesis; L-methionine biosynthesis via salvage pathway; L-methionine from S-methyl-5-thio-alpha-D-ribose 1-phosphate: step 1/6.</text>
</comment>
<proteinExistence type="inferred from homology"/>
<dbReference type="Proteomes" id="UP001269375">
    <property type="component" value="Unassembled WGS sequence"/>
</dbReference>
<keyword evidence="2" id="KW-0486">Methionine biosynthesis</keyword>
<accession>A0ABU1GXA3</accession>
<dbReference type="InterPro" id="IPR037171">
    <property type="entry name" value="NagB/RpiA_transferase-like"/>
</dbReference>
<evidence type="ECO:0000256" key="2">
    <source>
        <dbReference type="HAMAP-Rule" id="MF_01678"/>
    </source>
</evidence>
<feature type="site" description="Transition state stabilizer" evidence="2">
    <location>
        <position position="159"/>
    </location>
</feature>
<dbReference type="EMBL" id="JARWAO010000003">
    <property type="protein sequence ID" value="MDR5896067.1"/>
    <property type="molecule type" value="Genomic_DNA"/>
</dbReference>
<dbReference type="NCBIfam" id="TIGR00524">
    <property type="entry name" value="eIF-2B_rel"/>
    <property type="match status" value="1"/>
</dbReference>
<dbReference type="EC" id="5.3.1.23" evidence="2"/>
<dbReference type="InterPro" id="IPR027363">
    <property type="entry name" value="M1Pi_N"/>
</dbReference>
<dbReference type="GO" id="GO:0046523">
    <property type="term" value="F:S-methyl-5-thioribose-1-phosphate isomerase activity"/>
    <property type="evidence" value="ECO:0007669"/>
    <property type="project" value="UniProtKB-EC"/>
</dbReference>
<dbReference type="InterPro" id="IPR005251">
    <property type="entry name" value="IF-M1Pi"/>
</dbReference>
<comment type="function">
    <text evidence="2">Catalyzes the interconversion of methylthioribose-1-phosphate (MTR-1-P) into methylthioribulose-1-phosphate (MTRu-1-P).</text>
</comment>
<dbReference type="InterPro" id="IPR000649">
    <property type="entry name" value="IF-2B-related"/>
</dbReference>
<evidence type="ECO:0000256" key="1">
    <source>
        <dbReference type="ARBA" id="ARBA00023235"/>
    </source>
</evidence>
<protein>
    <recommendedName>
        <fullName evidence="2">Methylthioribose-1-phosphate isomerase</fullName>
        <shortName evidence="2">M1Pi</shortName>
        <shortName evidence="2">MTR-1-P isomerase</shortName>
        <ecNumber evidence="2">5.3.1.23</ecNumber>
    </recommendedName>
    <alternativeName>
        <fullName evidence="2">S-methyl-5-thioribose-1-phosphate isomerase</fullName>
    </alternativeName>
</protein>
<feature type="binding site" evidence="2">
    <location>
        <begin position="49"/>
        <end position="51"/>
    </location>
    <ligand>
        <name>substrate</name>
    </ligand>
</feature>
<dbReference type="Gene3D" id="3.40.50.10470">
    <property type="entry name" value="Translation initiation factor eif-2b, domain 2"/>
    <property type="match status" value="1"/>
</dbReference>
<organism evidence="3 4">
    <name type="scientific">Larsenimonas suaedae</name>
    <dbReference type="NCBI Taxonomy" id="1851019"/>
    <lineage>
        <taxon>Bacteria</taxon>
        <taxon>Pseudomonadati</taxon>
        <taxon>Pseudomonadota</taxon>
        <taxon>Gammaproteobacteria</taxon>
        <taxon>Oceanospirillales</taxon>
        <taxon>Halomonadaceae</taxon>
        <taxon>Larsenimonas</taxon>
    </lineage>
</organism>
<feature type="active site" description="Proton donor" evidence="2">
    <location>
        <position position="239"/>
    </location>
</feature>
<comment type="similarity">
    <text evidence="2">Belongs to the EIF-2B alpha/beta/delta subunits family. MtnA subfamily.</text>
</comment>
<name>A0ABU1GXA3_9GAMM</name>
<dbReference type="InterPro" id="IPR042529">
    <property type="entry name" value="IF_2B-like_C"/>
</dbReference>
<dbReference type="InterPro" id="IPR011559">
    <property type="entry name" value="Initiation_fac_2B_a/b/d"/>
</dbReference>
<dbReference type="NCBIfam" id="NF004326">
    <property type="entry name" value="PRK05720.1"/>
    <property type="match status" value="1"/>
</dbReference>
<dbReference type="SUPFAM" id="SSF100950">
    <property type="entry name" value="NagB/RpiA/CoA transferase-like"/>
    <property type="match status" value="1"/>
</dbReference>
<dbReference type="PANTHER" id="PTHR43475">
    <property type="entry name" value="METHYLTHIORIBOSE-1-PHOSPHATE ISOMERASE"/>
    <property type="match status" value="1"/>
</dbReference>
<reference evidence="3 4" key="1">
    <citation type="submission" date="2023-04" db="EMBL/GenBank/DDBJ databases">
        <title>A long-awaited taxogenomic arrangement of the family Halomonadaceae.</title>
        <authorList>
            <person name="De La Haba R."/>
            <person name="Chuvochina M."/>
            <person name="Wittouck S."/>
            <person name="Arahal D.R."/>
            <person name="Sanchez-Porro C."/>
            <person name="Hugenholtz P."/>
            <person name="Ventosa A."/>
        </authorList>
    </citation>
    <scope>NUCLEOTIDE SEQUENCE [LARGE SCALE GENOMIC DNA]</scope>
    <source>
        <strain evidence="3 4">DSM 22428</strain>
    </source>
</reference>
<dbReference type="NCBIfam" id="TIGR00512">
    <property type="entry name" value="salvage_mtnA"/>
    <property type="match status" value="1"/>
</dbReference>
<keyword evidence="1 2" id="KW-0413">Isomerase</keyword>
<dbReference type="PANTHER" id="PTHR43475:SF1">
    <property type="entry name" value="METHYLTHIORIBOSE-1-PHOSPHATE ISOMERASE"/>
    <property type="match status" value="1"/>
</dbReference>
<comment type="caution">
    <text evidence="3">The sequence shown here is derived from an EMBL/GenBank/DDBJ whole genome shotgun (WGS) entry which is preliminary data.</text>
</comment>
<evidence type="ECO:0000313" key="3">
    <source>
        <dbReference type="EMBL" id="MDR5896067.1"/>
    </source>
</evidence>
<comment type="catalytic activity">
    <reaction evidence="2">
        <text>5-(methylsulfanyl)-alpha-D-ribose 1-phosphate = 5-(methylsulfanyl)-D-ribulose 1-phosphate</text>
        <dbReference type="Rhea" id="RHEA:19989"/>
        <dbReference type="ChEBI" id="CHEBI:58533"/>
        <dbReference type="ChEBI" id="CHEBI:58548"/>
        <dbReference type="EC" id="5.3.1.23"/>
    </reaction>
</comment>
<feature type="binding site" evidence="2">
    <location>
        <position position="89"/>
    </location>
    <ligand>
        <name>substrate</name>
    </ligand>
</feature>
<keyword evidence="2" id="KW-0028">Amino-acid biosynthesis</keyword>